<organism evidence="2 3">
    <name type="scientific">Chitinivorax tropicus</name>
    <dbReference type="NCBI Taxonomy" id="714531"/>
    <lineage>
        <taxon>Bacteria</taxon>
        <taxon>Pseudomonadati</taxon>
        <taxon>Pseudomonadota</taxon>
        <taxon>Betaproteobacteria</taxon>
        <taxon>Chitinivorax</taxon>
    </lineage>
</organism>
<gene>
    <name evidence="2" type="ORF">HNQ59_002985</name>
</gene>
<dbReference type="InterPro" id="IPR036291">
    <property type="entry name" value="NAD(P)-bd_dom_sf"/>
</dbReference>
<accession>A0A840MRE5</accession>
<dbReference type="Pfam" id="PF03446">
    <property type="entry name" value="NAD_binding_2"/>
    <property type="match status" value="1"/>
</dbReference>
<proteinExistence type="predicted"/>
<dbReference type="SUPFAM" id="SSF51735">
    <property type="entry name" value="NAD(P)-binding Rossmann-fold domains"/>
    <property type="match status" value="1"/>
</dbReference>
<keyword evidence="3" id="KW-1185">Reference proteome</keyword>
<dbReference type="AlphaFoldDB" id="A0A840MRE5"/>
<reference evidence="2 3" key="1">
    <citation type="submission" date="2020-08" db="EMBL/GenBank/DDBJ databases">
        <title>Genomic Encyclopedia of Type Strains, Phase IV (KMG-IV): sequencing the most valuable type-strain genomes for metagenomic binning, comparative biology and taxonomic classification.</title>
        <authorList>
            <person name="Goeker M."/>
        </authorList>
    </citation>
    <scope>NUCLEOTIDE SEQUENCE [LARGE SCALE GENOMIC DNA]</scope>
    <source>
        <strain evidence="2 3">DSM 27165</strain>
    </source>
</reference>
<dbReference type="GO" id="GO:0050661">
    <property type="term" value="F:NADP binding"/>
    <property type="evidence" value="ECO:0007669"/>
    <property type="project" value="InterPro"/>
</dbReference>
<evidence type="ECO:0000259" key="1">
    <source>
        <dbReference type="Pfam" id="PF03446"/>
    </source>
</evidence>
<dbReference type="EMBL" id="JACHHY010000019">
    <property type="protein sequence ID" value="MBB5019677.1"/>
    <property type="molecule type" value="Genomic_DNA"/>
</dbReference>
<evidence type="ECO:0000313" key="2">
    <source>
        <dbReference type="EMBL" id="MBB5019677.1"/>
    </source>
</evidence>
<feature type="domain" description="6-phosphogluconate dehydrogenase NADP-binding" evidence="1">
    <location>
        <begin position="42"/>
        <end position="110"/>
    </location>
</feature>
<protein>
    <recommendedName>
        <fullName evidence="1">6-phosphogluconate dehydrogenase NADP-binding domain-containing protein</fullName>
    </recommendedName>
</protein>
<dbReference type="Gene3D" id="3.40.50.720">
    <property type="entry name" value="NAD(P)-binding Rossmann-like Domain"/>
    <property type="match status" value="1"/>
</dbReference>
<dbReference type="InterPro" id="IPR006183">
    <property type="entry name" value="Pgluconate_DH"/>
</dbReference>
<dbReference type="RefSeq" id="WP_184040927.1">
    <property type="nucleotide sequence ID" value="NZ_JACHHY010000019.1"/>
</dbReference>
<sequence length="239" mass="26682">MIIQTGPQAAATTAHEGIRCHWLECHNQHQPAPLPNWLLAGRPGDLVVEFGLTPFEHSQQRALQLAERGMGYIDIGMTGNMWGVEYGFAMAVGGDTHWLKLVEPILNILAPLPEQGWLHAGGPGCGHFVRQIHALLEQTLLDNLAQFTTQWGTPPTLPTPDPVKLRAIWQRSSELRDTLLTMCELFANLLHPPYRDFHQPDQAEVSSPACQLAQVIRFAAQTSRDFDKKLNDRISGFQE</sequence>
<dbReference type="PANTHER" id="PTHR11811">
    <property type="entry name" value="6-PHOSPHOGLUCONATE DEHYDROGENASE"/>
    <property type="match status" value="1"/>
</dbReference>
<evidence type="ECO:0000313" key="3">
    <source>
        <dbReference type="Proteomes" id="UP000575898"/>
    </source>
</evidence>
<dbReference type="InterPro" id="IPR006115">
    <property type="entry name" value="6PGDH_NADP-bd"/>
</dbReference>
<name>A0A840MRE5_9PROT</name>
<dbReference type="GO" id="GO:0004616">
    <property type="term" value="F:phosphogluconate dehydrogenase (decarboxylating) activity"/>
    <property type="evidence" value="ECO:0007669"/>
    <property type="project" value="InterPro"/>
</dbReference>
<dbReference type="Proteomes" id="UP000575898">
    <property type="component" value="Unassembled WGS sequence"/>
</dbReference>
<comment type="caution">
    <text evidence="2">The sequence shown here is derived from an EMBL/GenBank/DDBJ whole genome shotgun (WGS) entry which is preliminary data.</text>
</comment>